<reference evidence="1 2" key="1">
    <citation type="submission" date="2019-05" db="EMBL/GenBank/DDBJ databases">
        <title>Mikania micrantha, genome provides insights into the molecular mechanism of rapid growth.</title>
        <authorList>
            <person name="Liu B."/>
        </authorList>
    </citation>
    <scope>NUCLEOTIDE SEQUENCE [LARGE SCALE GENOMIC DNA]</scope>
    <source>
        <strain evidence="1">NLD-2019</strain>
        <tissue evidence="1">Leaf</tissue>
    </source>
</reference>
<dbReference type="EMBL" id="SZYD01000017">
    <property type="protein sequence ID" value="KAD3066867.1"/>
    <property type="molecule type" value="Genomic_DNA"/>
</dbReference>
<evidence type="ECO:0000313" key="2">
    <source>
        <dbReference type="Proteomes" id="UP000326396"/>
    </source>
</evidence>
<dbReference type="Proteomes" id="UP000326396">
    <property type="component" value="Linkage Group LG7"/>
</dbReference>
<keyword evidence="2" id="KW-1185">Reference proteome</keyword>
<protein>
    <submittedName>
        <fullName evidence="1">Uncharacterized protein</fullName>
    </submittedName>
</protein>
<comment type="caution">
    <text evidence="1">The sequence shown here is derived from an EMBL/GenBank/DDBJ whole genome shotgun (WGS) entry which is preliminary data.</text>
</comment>
<sequence>MTNLRTMGAEPWIPTNLTVSMVPPGNAKKGDLHSQDLRSRLLVSQCLPYSDSSMFTHAINLNIMLKLLAILEGTNWPLSACQGVFIVAMTIVDPTVWPLSACQKGVLHSQDSDE</sequence>
<accession>A0A5N6LZ12</accession>
<proteinExistence type="predicted"/>
<organism evidence="1 2">
    <name type="scientific">Mikania micrantha</name>
    <name type="common">bitter vine</name>
    <dbReference type="NCBI Taxonomy" id="192012"/>
    <lineage>
        <taxon>Eukaryota</taxon>
        <taxon>Viridiplantae</taxon>
        <taxon>Streptophyta</taxon>
        <taxon>Embryophyta</taxon>
        <taxon>Tracheophyta</taxon>
        <taxon>Spermatophyta</taxon>
        <taxon>Magnoliopsida</taxon>
        <taxon>eudicotyledons</taxon>
        <taxon>Gunneridae</taxon>
        <taxon>Pentapetalae</taxon>
        <taxon>asterids</taxon>
        <taxon>campanulids</taxon>
        <taxon>Asterales</taxon>
        <taxon>Asteraceae</taxon>
        <taxon>Asteroideae</taxon>
        <taxon>Heliantheae alliance</taxon>
        <taxon>Eupatorieae</taxon>
        <taxon>Mikania</taxon>
    </lineage>
</organism>
<dbReference type="AlphaFoldDB" id="A0A5N6LZ12"/>
<name>A0A5N6LZ12_9ASTR</name>
<evidence type="ECO:0000313" key="1">
    <source>
        <dbReference type="EMBL" id="KAD3066867.1"/>
    </source>
</evidence>
<gene>
    <name evidence="1" type="ORF">E3N88_34747</name>
</gene>